<evidence type="ECO:0000313" key="2">
    <source>
        <dbReference type="Proteomes" id="UP000193244"/>
    </source>
</evidence>
<gene>
    <name evidence="1" type="ORF">SAMN06296010_3408</name>
</gene>
<evidence type="ECO:0000313" key="1">
    <source>
        <dbReference type="EMBL" id="SMG49531.1"/>
    </source>
</evidence>
<protein>
    <submittedName>
        <fullName evidence="1">Uncharacterized protein</fullName>
    </submittedName>
</protein>
<dbReference type="EMBL" id="FXAY01000008">
    <property type="protein sequence ID" value="SMG49531.1"/>
    <property type="molecule type" value="Genomic_DNA"/>
</dbReference>
<proteinExistence type="predicted"/>
<reference evidence="2" key="1">
    <citation type="submission" date="2017-04" db="EMBL/GenBank/DDBJ databases">
        <authorList>
            <person name="Varghese N."/>
            <person name="Submissions S."/>
        </authorList>
    </citation>
    <scope>NUCLEOTIDE SEQUENCE [LARGE SCALE GENOMIC DNA]</scope>
    <source>
        <strain evidence="2">VKM Ac-2510</strain>
    </source>
</reference>
<keyword evidence="2" id="KW-1185">Reference proteome</keyword>
<accession>A0A1X7L6Q0</accession>
<dbReference type="STRING" id="150121.SAMN06296010_3408"/>
<dbReference type="AlphaFoldDB" id="A0A1X7L6Q0"/>
<organism evidence="1 2">
    <name type="scientific">Agreia pratensis</name>
    <dbReference type="NCBI Taxonomy" id="150121"/>
    <lineage>
        <taxon>Bacteria</taxon>
        <taxon>Bacillati</taxon>
        <taxon>Actinomycetota</taxon>
        <taxon>Actinomycetes</taxon>
        <taxon>Micrococcales</taxon>
        <taxon>Microbacteriaceae</taxon>
        <taxon>Agreia</taxon>
    </lineage>
</organism>
<sequence>MDELESRVAHNAICHIAYVDEPCVMECDCSIGHDHLGSYSLSADLAHSLASFIRRTAAARRRSS</sequence>
<dbReference type="Proteomes" id="UP000193244">
    <property type="component" value="Unassembled WGS sequence"/>
</dbReference>
<name>A0A1X7L6Q0_9MICO</name>